<reference evidence="2 3" key="1">
    <citation type="submission" date="2023-04" db="EMBL/GenBank/DDBJ databases">
        <title>Forest soil microbial communities from Buena Vista Peninsula, Colon Province, Panama.</title>
        <authorList>
            <person name="Bouskill N."/>
        </authorList>
    </citation>
    <scope>NUCLEOTIDE SEQUENCE [LARGE SCALE GENOMIC DNA]</scope>
    <source>
        <strain evidence="2 3">CFH S0262</strain>
    </source>
</reference>
<organism evidence="2 3">
    <name type="scientific">Prescottella agglutinans</name>
    <dbReference type="NCBI Taxonomy" id="1644129"/>
    <lineage>
        <taxon>Bacteria</taxon>
        <taxon>Bacillati</taxon>
        <taxon>Actinomycetota</taxon>
        <taxon>Actinomycetes</taxon>
        <taxon>Mycobacteriales</taxon>
        <taxon>Nocardiaceae</taxon>
        <taxon>Prescottella</taxon>
    </lineage>
</organism>
<evidence type="ECO:0000313" key="2">
    <source>
        <dbReference type="EMBL" id="MDH6282595.1"/>
    </source>
</evidence>
<dbReference type="RefSeq" id="WP_280761891.1">
    <property type="nucleotide sequence ID" value="NZ_JARXVC010000010.1"/>
</dbReference>
<name>A0ABT6MED5_9NOCA</name>
<proteinExistence type="predicted"/>
<gene>
    <name evidence="2" type="ORF">M2280_003826</name>
</gene>
<dbReference type="Proteomes" id="UP001160334">
    <property type="component" value="Unassembled WGS sequence"/>
</dbReference>
<dbReference type="SUPFAM" id="SSF46955">
    <property type="entry name" value="Putative DNA-binding domain"/>
    <property type="match status" value="1"/>
</dbReference>
<protein>
    <submittedName>
        <fullName evidence="2">Excisionase family DNA binding protein</fullName>
    </submittedName>
</protein>
<feature type="domain" description="Helix-turn-helix" evidence="1">
    <location>
        <begin position="11"/>
        <end position="60"/>
    </location>
</feature>
<keyword evidence="3" id="KW-1185">Reference proteome</keyword>
<evidence type="ECO:0000259" key="1">
    <source>
        <dbReference type="Pfam" id="PF12728"/>
    </source>
</evidence>
<accession>A0ABT6MED5</accession>
<dbReference type="EMBL" id="JARXVC010000010">
    <property type="protein sequence ID" value="MDH6282595.1"/>
    <property type="molecule type" value="Genomic_DNA"/>
</dbReference>
<evidence type="ECO:0000313" key="3">
    <source>
        <dbReference type="Proteomes" id="UP001160334"/>
    </source>
</evidence>
<dbReference type="Pfam" id="PF12728">
    <property type="entry name" value="HTH_17"/>
    <property type="match status" value="1"/>
</dbReference>
<dbReference type="InterPro" id="IPR041657">
    <property type="entry name" value="HTH_17"/>
</dbReference>
<comment type="caution">
    <text evidence="2">The sequence shown here is derived from an EMBL/GenBank/DDBJ whole genome shotgun (WGS) entry which is preliminary data.</text>
</comment>
<dbReference type="InterPro" id="IPR009061">
    <property type="entry name" value="DNA-bd_dom_put_sf"/>
</dbReference>
<sequence length="72" mass="7989">MSTSERSPLATPQEVANYLHTTTASLAQLRYKGGGIPFCKVGGRRVLYRWADVEAYIESRLMTRTDDRPGAA</sequence>